<feature type="modified residue" description="4-aspartylphosphate" evidence="2">
    <location>
        <position position="59"/>
    </location>
</feature>
<dbReference type="PANTHER" id="PTHR44591:SF3">
    <property type="entry name" value="RESPONSE REGULATORY DOMAIN-CONTAINING PROTEIN"/>
    <property type="match status" value="1"/>
</dbReference>
<dbReference type="PANTHER" id="PTHR44591">
    <property type="entry name" value="STRESS RESPONSE REGULATOR PROTEIN 1"/>
    <property type="match status" value="1"/>
</dbReference>
<feature type="domain" description="Response regulatory" evidence="3">
    <location>
        <begin position="4"/>
        <end position="126"/>
    </location>
</feature>
<dbReference type="Proteomes" id="UP000229784">
    <property type="component" value="Unassembled WGS sequence"/>
</dbReference>
<name>A0A2M6XV84_9BACT</name>
<reference evidence="5" key="1">
    <citation type="submission" date="2017-09" db="EMBL/GenBank/DDBJ databases">
        <title>Depth-based differentiation of microbial function through sediment-hosted aquifers and enrichment of novel symbionts in the deep terrestrial subsurface.</title>
        <authorList>
            <person name="Probst A.J."/>
            <person name="Ladd B."/>
            <person name="Jarett J.K."/>
            <person name="Geller-Mcgrath D.E."/>
            <person name="Sieber C.M.K."/>
            <person name="Emerson J.B."/>
            <person name="Anantharaman K."/>
            <person name="Thomas B.C."/>
            <person name="Malmstrom R."/>
            <person name="Stieglmeier M."/>
            <person name="Klingl A."/>
            <person name="Woyke T."/>
            <person name="Ryan C.M."/>
            <person name="Banfield J.F."/>
        </authorList>
    </citation>
    <scope>NUCLEOTIDE SEQUENCE [LARGE SCALE GENOMIC DNA]</scope>
</reference>
<dbReference type="AlphaFoldDB" id="A0A2M6XV84"/>
<evidence type="ECO:0000313" key="4">
    <source>
        <dbReference type="EMBL" id="PIU16539.1"/>
    </source>
</evidence>
<evidence type="ECO:0000256" key="1">
    <source>
        <dbReference type="ARBA" id="ARBA00022553"/>
    </source>
</evidence>
<keyword evidence="1 2" id="KW-0597">Phosphoprotein</keyword>
<organism evidence="4 5">
    <name type="scientific">bacterium (Candidatus Gribaldobacteria) CG08_land_8_20_14_0_20_39_15</name>
    <dbReference type="NCBI Taxonomy" id="2014273"/>
    <lineage>
        <taxon>Bacteria</taxon>
        <taxon>Candidatus Gribaldobacteria</taxon>
    </lineage>
</organism>
<dbReference type="Gene3D" id="3.40.50.2300">
    <property type="match status" value="1"/>
</dbReference>
<evidence type="ECO:0000259" key="3">
    <source>
        <dbReference type="PROSITE" id="PS50110"/>
    </source>
</evidence>
<dbReference type="PROSITE" id="PS50110">
    <property type="entry name" value="RESPONSE_REGULATORY"/>
    <property type="match status" value="1"/>
</dbReference>
<dbReference type="Pfam" id="PF00072">
    <property type="entry name" value="Response_reg"/>
    <property type="match status" value="1"/>
</dbReference>
<sequence length="129" mass="14970">MVRKILLIEDEPQLSEIYSSVLEKNGFEVEVIKYGTQAKERLQAIYEGQKESPDLILLDLILPDLNGIEILEESRKHPQTKDIPCFVLTNYSDNELEKRSAALRAEKFILKTDYTPQELADMVKKLFER</sequence>
<dbReference type="InterPro" id="IPR050595">
    <property type="entry name" value="Bact_response_regulator"/>
</dbReference>
<dbReference type="GO" id="GO:0000160">
    <property type="term" value="P:phosphorelay signal transduction system"/>
    <property type="evidence" value="ECO:0007669"/>
    <property type="project" value="InterPro"/>
</dbReference>
<dbReference type="InterPro" id="IPR011006">
    <property type="entry name" value="CheY-like_superfamily"/>
</dbReference>
<evidence type="ECO:0000256" key="2">
    <source>
        <dbReference type="PROSITE-ProRule" id="PRU00169"/>
    </source>
</evidence>
<evidence type="ECO:0000313" key="5">
    <source>
        <dbReference type="Proteomes" id="UP000229784"/>
    </source>
</evidence>
<dbReference type="InterPro" id="IPR001789">
    <property type="entry name" value="Sig_transdc_resp-reg_receiver"/>
</dbReference>
<accession>A0A2M6XV84</accession>
<proteinExistence type="predicted"/>
<dbReference type="SUPFAM" id="SSF52172">
    <property type="entry name" value="CheY-like"/>
    <property type="match status" value="1"/>
</dbReference>
<dbReference type="SMART" id="SM00448">
    <property type="entry name" value="REC"/>
    <property type="match status" value="1"/>
</dbReference>
<gene>
    <name evidence="4" type="ORF">COT20_00330</name>
</gene>
<comment type="caution">
    <text evidence="4">The sequence shown here is derived from an EMBL/GenBank/DDBJ whole genome shotgun (WGS) entry which is preliminary data.</text>
</comment>
<dbReference type="EMBL" id="PEXQ01000009">
    <property type="protein sequence ID" value="PIU16539.1"/>
    <property type="molecule type" value="Genomic_DNA"/>
</dbReference>
<protein>
    <recommendedName>
        <fullName evidence="3">Response regulatory domain-containing protein</fullName>
    </recommendedName>
</protein>